<keyword evidence="3" id="KW-0804">Transcription</keyword>
<evidence type="ECO:0000256" key="3">
    <source>
        <dbReference type="ARBA" id="ARBA00023163"/>
    </source>
</evidence>
<evidence type="ECO:0000256" key="2">
    <source>
        <dbReference type="ARBA" id="ARBA00023125"/>
    </source>
</evidence>
<dbReference type="SUPFAM" id="SSF48008">
    <property type="entry name" value="GntR ligand-binding domain-like"/>
    <property type="match status" value="1"/>
</dbReference>
<dbReference type="SUPFAM" id="SSF46785">
    <property type="entry name" value="Winged helix' DNA-binding domain"/>
    <property type="match status" value="1"/>
</dbReference>
<keyword evidence="2" id="KW-0238">DNA-binding</keyword>
<dbReference type="PROSITE" id="PS50949">
    <property type="entry name" value="HTH_GNTR"/>
    <property type="match status" value="1"/>
</dbReference>
<dbReference type="InterPro" id="IPR011711">
    <property type="entry name" value="GntR_C"/>
</dbReference>
<name>A0ABY9UU02_9ACTN</name>
<evidence type="ECO:0000256" key="1">
    <source>
        <dbReference type="ARBA" id="ARBA00023015"/>
    </source>
</evidence>
<dbReference type="SMART" id="SM00345">
    <property type="entry name" value="HTH_GNTR"/>
    <property type="match status" value="1"/>
</dbReference>
<dbReference type="EMBL" id="CP117522">
    <property type="protein sequence ID" value="WNE95963.1"/>
    <property type="molecule type" value="Genomic_DNA"/>
</dbReference>
<dbReference type="PANTHER" id="PTHR43537">
    <property type="entry name" value="TRANSCRIPTIONAL REGULATOR, GNTR FAMILY"/>
    <property type="match status" value="1"/>
</dbReference>
<dbReference type="SMART" id="SM00895">
    <property type="entry name" value="FCD"/>
    <property type="match status" value="1"/>
</dbReference>
<dbReference type="Proteomes" id="UP001305606">
    <property type="component" value="Chromosome"/>
</dbReference>
<feature type="domain" description="HTH gntR-type" evidence="4">
    <location>
        <begin position="15"/>
        <end position="82"/>
    </location>
</feature>
<dbReference type="InterPro" id="IPR008920">
    <property type="entry name" value="TF_FadR/GntR_C"/>
</dbReference>
<reference evidence="5 6" key="1">
    <citation type="submission" date="2023-02" db="EMBL/GenBank/DDBJ databases">
        <title>Streptomyces sp. SCA4-21 with antifungal activity against Fusarium oxysporum f. sp. cubense, Streptomyces sp. SCA2-17 with antifungal activity against Fusarium oxysporum f. sp. cubense.</title>
        <authorList>
            <person name="Qi D."/>
        </authorList>
    </citation>
    <scope>NUCLEOTIDE SEQUENCE [LARGE SCALE GENOMIC DNA]</scope>
    <source>
        <strain evidence="5 6">SCA4-21</strain>
    </source>
</reference>
<dbReference type="InterPro" id="IPR000524">
    <property type="entry name" value="Tscrpt_reg_HTH_GntR"/>
</dbReference>
<dbReference type="Pfam" id="PF07729">
    <property type="entry name" value="FCD"/>
    <property type="match status" value="1"/>
</dbReference>
<dbReference type="RefSeq" id="WP_311035224.1">
    <property type="nucleotide sequence ID" value="NZ_CP117522.1"/>
</dbReference>
<evidence type="ECO:0000313" key="6">
    <source>
        <dbReference type="Proteomes" id="UP001305606"/>
    </source>
</evidence>
<dbReference type="InterPro" id="IPR036388">
    <property type="entry name" value="WH-like_DNA-bd_sf"/>
</dbReference>
<keyword evidence="1" id="KW-0805">Transcription regulation</keyword>
<keyword evidence="6" id="KW-1185">Reference proteome</keyword>
<gene>
    <name evidence="5" type="ORF">PS467_11790</name>
</gene>
<protein>
    <submittedName>
        <fullName evidence="5">GntR family transcriptional regulator</fullName>
    </submittedName>
</protein>
<accession>A0ABY9UU02</accession>
<dbReference type="InterPro" id="IPR036390">
    <property type="entry name" value="WH_DNA-bd_sf"/>
</dbReference>
<organism evidence="5 6">
    <name type="scientific">Streptomyces luomodiensis</name>
    <dbReference type="NCBI Taxonomy" id="3026192"/>
    <lineage>
        <taxon>Bacteria</taxon>
        <taxon>Bacillati</taxon>
        <taxon>Actinomycetota</taxon>
        <taxon>Actinomycetes</taxon>
        <taxon>Kitasatosporales</taxon>
        <taxon>Streptomycetaceae</taxon>
        <taxon>Streptomyces</taxon>
    </lineage>
</organism>
<proteinExistence type="predicted"/>
<evidence type="ECO:0000259" key="4">
    <source>
        <dbReference type="PROSITE" id="PS50949"/>
    </source>
</evidence>
<sequence>MTEQVVTGGGRRGASSAVERVVATVREGVKTGRYVPGQRLVEADLMRELGVGRNALREALSRLRSDGFVQIEAHRGASIRRLTREDVAQLYELREVLEGLAARLAAQRIGETDHRQRLVAALESMHEVARTAELPAYMDENIRFHRTIVELSAHPRLEELVDQLQIQTFRIQFRSAAANHDRTGMREYSVTEHQSLAEAILDGDGTRAEDLMRRHLRHTRSGIMQLPDGDFA</sequence>
<dbReference type="PANTHER" id="PTHR43537:SF5">
    <property type="entry name" value="UXU OPERON TRANSCRIPTIONAL REGULATOR"/>
    <property type="match status" value="1"/>
</dbReference>
<dbReference type="Pfam" id="PF00392">
    <property type="entry name" value="GntR"/>
    <property type="match status" value="1"/>
</dbReference>
<dbReference type="Gene3D" id="1.10.10.10">
    <property type="entry name" value="Winged helix-like DNA-binding domain superfamily/Winged helix DNA-binding domain"/>
    <property type="match status" value="1"/>
</dbReference>
<dbReference type="Gene3D" id="1.20.120.530">
    <property type="entry name" value="GntR ligand-binding domain-like"/>
    <property type="match status" value="1"/>
</dbReference>
<evidence type="ECO:0000313" key="5">
    <source>
        <dbReference type="EMBL" id="WNE95963.1"/>
    </source>
</evidence>